<name>A0ABQ8X1J2_PENCH</name>
<feature type="compositionally biased region" description="Basic and acidic residues" evidence="1">
    <location>
        <begin position="177"/>
        <end position="194"/>
    </location>
</feature>
<feature type="region of interest" description="Disordered" evidence="1">
    <location>
        <begin position="107"/>
        <end position="251"/>
    </location>
</feature>
<feature type="region of interest" description="Disordered" evidence="1">
    <location>
        <begin position="1"/>
        <end position="28"/>
    </location>
</feature>
<protein>
    <submittedName>
        <fullName evidence="2">Actin-like protein 10</fullName>
    </submittedName>
</protein>
<feature type="compositionally biased region" description="Basic and acidic residues" evidence="1">
    <location>
        <begin position="202"/>
        <end position="251"/>
    </location>
</feature>
<evidence type="ECO:0000313" key="2">
    <source>
        <dbReference type="EMBL" id="KAJ5284691.1"/>
    </source>
</evidence>
<reference evidence="2 3" key="1">
    <citation type="journal article" date="2023" name="IMA Fungus">
        <title>Comparative genomic study of the Penicillium genus elucidates a diverse pangenome and 15 lateral gene transfer events.</title>
        <authorList>
            <person name="Petersen C."/>
            <person name="Sorensen T."/>
            <person name="Nielsen M.R."/>
            <person name="Sondergaard T.E."/>
            <person name="Sorensen J.L."/>
            <person name="Fitzpatrick D.A."/>
            <person name="Frisvad J.C."/>
            <person name="Nielsen K.L."/>
        </authorList>
    </citation>
    <scope>NUCLEOTIDE SEQUENCE [LARGE SCALE GENOMIC DNA]</scope>
    <source>
        <strain evidence="2 3">IBT 3361</strain>
    </source>
</reference>
<proteinExistence type="predicted"/>
<accession>A0ABQ8X1J2</accession>
<evidence type="ECO:0000313" key="3">
    <source>
        <dbReference type="Proteomes" id="UP001220256"/>
    </source>
</evidence>
<gene>
    <name evidence="2" type="ORF">N7505_002671</name>
</gene>
<evidence type="ECO:0000256" key="1">
    <source>
        <dbReference type="SAM" id="MobiDB-lite"/>
    </source>
</evidence>
<comment type="caution">
    <text evidence="2">The sequence shown here is derived from an EMBL/GenBank/DDBJ whole genome shotgun (WGS) entry which is preliminary data.</text>
</comment>
<keyword evidence="3" id="KW-1185">Reference proteome</keyword>
<dbReference type="Proteomes" id="UP001220256">
    <property type="component" value="Unassembled WGS sequence"/>
</dbReference>
<organism evidence="2 3">
    <name type="scientific">Penicillium chrysogenum</name>
    <name type="common">Penicillium notatum</name>
    <dbReference type="NCBI Taxonomy" id="5076"/>
    <lineage>
        <taxon>Eukaryota</taxon>
        <taxon>Fungi</taxon>
        <taxon>Dikarya</taxon>
        <taxon>Ascomycota</taxon>
        <taxon>Pezizomycotina</taxon>
        <taxon>Eurotiomycetes</taxon>
        <taxon>Eurotiomycetidae</taxon>
        <taxon>Eurotiales</taxon>
        <taxon>Aspergillaceae</taxon>
        <taxon>Penicillium</taxon>
        <taxon>Penicillium chrysogenum species complex</taxon>
    </lineage>
</organism>
<dbReference type="EMBL" id="JAPVEB010000001">
    <property type="protein sequence ID" value="KAJ5284691.1"/>
    <property type="molecule type" value="Genomic_DNA"/>
</dbReference>
<sequence length="251" mass="27964">MSQRHWSQGELVTVLSPPPPERFHPSGHTSYQEIEEPIVTGQVGQSAVAQIIIVHPTIKGGEEFFYELWPVDRGSTWVENFGLQSATRRWRRTRQCDDRRLRELAALRDQSPGQPKPSGGCSDFFKDRKLKPKPQCEKKHNKPNTAKKIIQTGAKLSGTVKAKTARAKEQAGANKRANAERKAQAKADKARAKEQAGANKRANAERKAQAKADKARAKEQQARANERASSEKKARDKAGKSRTSERARPGL</sequence>